<dbReference type="OrthoDB" id="2509312at2759"/>
<proteinExistence type="predicted"/>
<sequence length="180" mass="19932">MYHSQLSIRSFTFVVDAPRLGPNTMYQVPHATPWRCTGTSIDPIPHIKLNVLTPAPMESPPTQRNWLTFEGPITGVSSMGVIEIQTTSSNYYSDIPLSYRVPYLEVCGHVTIIEVVSSTQVTVSNPAAPQLNLFLTSDIDTIQEQLLNTVAGQSIWIMAKITNTMVLGLQLNNLLKAQFQ</sequence>
<reference evidence="1 2" key="1">
    <citation type="submission" date="2019-05" db="EMBL/GenBank/DDBJ databases">
        <title>Emergence of the Ug99 lineage of the wheat stem rust pathogen through somatic hybridization.</title>
        <authorList>
            <person name="Li F."/>
            <person name="Upadhyaya N.M."/>
            <person name="Sperschneider J."/>
            <person name="Matny O."/>
            <person name="Nguyen-Phuc H."/>
            <person name="Mago R."/>
            <person name="Raley C."/>
            <person name="Miller M.E."/>
            <person name="Silverstein K.A.T."/>
            <person name="Henningsen E."/>
            <person name="Hirsch C.D."/>
            <person name="Visser B."/>
            <person name="Pretorius Z.A."/>
            <person name="Steffenson B.J."/>
            <person name="Schwessinger B."/>
            <person name="Dodds P.N."/>
            <person name="Figueroa M."/>
        </authorList>
    </citation>
    <scope>NUCLEOTIDE SEQUENCE [LARGE SCALE GENOMIC DNA]</scope>
    <source>
        <strain evidence="1">21-0</strain>
    </source>
</reference>
<gene>
    <name evidence="1" type="ORF">PGT21_023011</name>
</gene>
<dbReference type="Proteomes" id="UP000324748">
    <property type="component" value="Unassembled WGS sequence"/>
</dbReference>
<dbReference type="AlphaFoldDB" id="A0A5B0MRW8"/>
<protein>
    <submittedName>
        <fullName evidence="1">Uncharacterized protein</fullName>
    </submittedName>
</protein>
<dbReference type="EMBL" id="VSWC01000132">
    <property type="protein sequence ID" value="KAA1079741.1"/>
    <property type="molecule type" value="Genomic_DNA"/>
</dbReference>
<name>A0A5B0MRW8_PUCGR</name>
<evidence type="ECO:0000313" key="2">
    <source>
        <dbReference type="Proteomes" id="UP000324748"/>
    </source>
</evidence>
<keyword evidence="2" id="KW-1185">Reference proteome</keyword>
<evidence type="ECO:0000313" key="1">
    <source>
        <dbReference type="EMBL" id="KAA1079741.1"/>
    </source>
</evidence>
<comment type="caution">
    <text evidence="1">The sequence shown here is derived from an EMBL/GenBank/DDBJ whole genome shotgun (WGS) entry which is preliminary data.</text>
</comment>
<organism evidence="1 2">
    <name type="scientific">Puccinia graminis f. sp. tritici</name>
    <dbReference type="NCBI Taxonomy" id="56615"/>
    <lineage>
        <taxon>Eukaryota</taxon>
        <taxon>Fungi</taxon>
        <taxon>Dikarya</taxon>
        <taxon>Basidiomycota</taxon>
        <taxon>Pucciniomycotina</taxon>
        <taxon>Pucciniomycetes</taxon>
        <taxon>Pucciniales</taxon>
        <taxon>Pucciniaceae</taxon>
        <taxon>Puccinia</taxon>
    </lineage>
</organism>
<accession>A0A5B0MRW8</accession>